<dbReference type="PANTHER" id="PTHR13337">
    <property type="entry name" value="SUCCINATE DEHYDROGENASE"/>
    <property type="match status" value="1"/>
</dbReference>
<dbReference type="GO" id="GO:0006099">
    <property type="term" value="P:tricarboxylic acid cycle"/>
    <property type="evidence" value="ECO:0007669"/>
    <property type="project" value="TreeGrafter"/>
</dbReference>
<gene>
    <name evidence="14" type="ORF">AMAG_11316</name>
</gene>
<dbReference type="eggNOG" id="KOG4097">
    <property type="taxonomic scope" value="Eukaryota"/>
</dbReference>
<dbReference type="PANTHER" id="PTHR13337:SF2">
    <property type="entry name" value="SUCCINATE DEHYDROGENASE [UBIQUINONE] CYTOCHROME B SMALL SUBUNIT, MITOCHONDRIAL"/>
    <property type="match status" value="1"/>
</dbReference>
<dbReference type="OrthoDB" id="18577at2759"/>
<protein>
    <recommendedName>
        <fullName evidence="12">Succinate dehydrogenase [ubiquinone] cytochrome b small subunit</fullName>
    </recommendedName>
</protein>
<feature type="region of interest" description="Disordered" evidence="13">
    <location>
        <begin position="73"/>
        <end position="107"/>
    </location>
</feature>
<dbReference type="Gene3D" id="1.20.1300.10">
    <property type="entry name" value="Fumarate reductase/succinate dehydrogenase, transmembrane subunit"/>
    <property type="match status" value="1"/>
</dbReference>
<dbReference type="EMBL" id="GG745351">
    <property type="protein sequence ID" value="KNE66832.1"/>
    <property type="molecule type" value="Genomic_DNA"/>
</dbReference>
<evidence type="ECO:0000256" key="12">
    <source>
        <dbReference type="RuleBase" id="RU364031"/>
    </source>
</evidence>
<evidence type="ECO:0000256" key="5">
    <source>
        <dbReference type="ARBA" id="ARBA00022792"/>
    </source>
</evidence>
<dbReference type="SUPFAM" id="SSF81343">
    <property type="entry name" value="Fumarate reductase respiratory complex transmembrane subunits"/>
    <property type="match status" value="1"/>
</dbReference>
<keyword evidence="4" id="KW-0812">Transmembrane</keyword>
<evidence type="ECO:0000256" key="6">
    <source>
        <dbReference type="ARBA" id="ARBA00022946"/>
    </source>
</evidence>
<evidence type="ECO:0000313" key="15">
    <source>
        <dbReference type="Proteomes" id="UP000054350"/>
    </source>
</evidence>
<evidence type="ECO:0000313" key="14">
    <source>
        <dbReference type="EMBL" id="KNE66832.1"/>
    </source>
</evidence>
<reference evidence="15" key="2">
    <citation type="submission" date="2009-11" db="EMBL/GenBank/DDBJ databases">
        <title>The Genome Sequence of Allomyces macrogynus strain ATCC 38327.</title>
        <authorList>
            <consortium name="The Broad Institute Genome Sequencing Platform"/>
            <person name="Russ C."/>
            <person name="Cuomo C."/>
            <person name="Shea T."/>
            <person name="Young S.K."/>
            <person name="Zeng Q."/>
            <person name="Koehrsen M."/>
            <person name="Haas B."/>
            <person name="Borodovsky M."/>
            <person name="Guigo R."/>
            <person name="Alvarado L."/>
            <person name="Berlin A."/>
            <person name="Borenstein D."/>
            <person name="Chen Z."/>
            <person name="Engels R."/>
            <person name="Freedman E."/>
            <person name="Gellesch M."/>
            <person name="Goldberg J."/>
            <person name="Griggs A."/>
            <person name="Gujja S."/>
            <person name="Heiman D."/>
            <person name="Hepburn T."/>
            <person name="Howarth C."/>
            <person name="Jen D."/>
            <person name="Larson L."/>
            <person name="Lewis B."/>
            <person name="Mehta T."/>
            <person name="Park D."/>
            <person name="Pearson M."/>
            <person name="Roberts A."/>
            <person name="Saif S."/>
            <person name="Shenoy N."/>
            <person name="Sisk P."/>
            <person name="Stolte C."/>
            <person name="Sykes S."/>
            <person name="Walk T."/>
            <person name="White J."/>
            <person name="Yandava C."/>
            <person name="Burger G."/>
            <person name="Gray M.W."/>
            <person name="Holland P.W.H."/>
            <person name="King N."/>
            <person name="Lang F.B.F."/>
            <person name="Roger A.J."/>
            <person name="Ruiz-Trillo I."/>
            <person name="Lander E."/>
            <person name="Nusbaum C."/>
        </authorList>
    </citation>
    <scope>NUCLEOTIDE SEQUENCE [LARGE SCALE GENOMIC DNA]</scope>
    <source>
        <strain evidence="15">ATCC 38327</strain>
    </source>
</reference>
<dbReference type="GO" id="GO:0048039">
    <property type="term" value="F:ubiquinone binding"/>
    <property type="evidence" value="ECO:0007669"/>
    <property type="project" value="TreeGrafter"/>
</dbReference>
<evidence type="ECO:0000256" key="3">
    <source>
        <dbReference type="ARBA" id="ARBA00022448"/>
    </source>
</evidence>
<dbReference type="Pfam" id="PF05328">
    <property type="entry name" value="CybS"/>
    <property type="match status" value="1"/>
</dbReference>
<keyword evidence="11" id="KW-0479">Metal-binding</keyword>
<dbReference type="AlphaFoldDB" id="A0A0L0SWE8"/>
<feature type="binding site" evidence="10">
    <location>
        <position position="178"/>
    </location>
    <ligand>
        <name>a ubiquinone</name>
        <dbReference type="ChEBI" id="CHEBI:16389"/>
        <note>ligand shared with IP/SDHB</note>
    </ligand>
</feature>
<keyword evidence="5 12" id="KW-0999">Mitochondrion inner membrane</keyword>
<evidence type="ECO:0000256" key="4">
    <source>
        <dbReference type="ARBA" id="ARBA00022692"/>
    </source>
</evidence>
<dbReference type="GO" id="GO:0020037">
    <property type="term" value="F:heme binding"/>
    <property type="evidence" value="ECO:0007669"/>
    <property type="project" value="TreeGrafter"/>
</dbReference>
<keyword evidence="15" id="KW-1185">Reference proteome</keyword>
<proteinExistence type="inferred from homology"/>
<evidence type="ECO:0000256" key="13">
    <source>
        <dbReference type="SAM" id="MobiDB-lite"/>
    </source>
</evidence>
<evidence type="ECO:0000256" key="8">
    <source>
        <dbReference type="ARBA" id="ARBA00023128"/>
    </source>
</evidence>
<keyword evidence="3" id="KW-0813">Transport</keyword>
<comment type="similarity">
    <text evidence="2 12">Belongs to the CybS family.</text>
</comment>
<comment type="subcellular location">
    <subcellularLocation>
        <location evidence="1 12">Mitochondrion inner membrane</location>
        <topology evidence="1 12">Multi-pass membrane protein</topology>
    </subcellularLocation>
</comment>
<keyword evidence="9 12" id="KW-0472">Membrane</keyword>
<evidence type="ECO:0000256" key="2">
    <source>
        <dbReference type="ARBA" id="ARBA00007294"/>
    </source>
</evidence>
<dbReference type="GO" id="GO:0046872">
    <property type="term" value="F:metal ion binding"/>
    <property type="evidence" value="ECO:0007669"/>
    <property type="project" value="UniProtKB-KW"/>
</dbReference>
<dbReference type="GO" id="GO:0006121">
    <property type="term" value="P:mitochondrial electron transport, succinate to ubiquinone"/>
    <property type="evidence" value="ECO:0007669"/>
    <property type="project" value="TreeGrafter"/>
</dbReference>
<dbReference type="VEuPathDB" id="FungiDB:AMAG_11316"/>
<dbReference type="InterPro" id="IPR034804">
    <property type="entry name" value="SQR/QFR_C/D"/>
</dbReference>
<evidence type="ECO:0000256" key="10">
    <source>
        <dbReference type="PIRSR" id="PIRSR607992-1"/>
    </source>
</evidence>
<keyword evidence="7" id="KW-1133">Transmembrane helix</keyword>
<sequence length="235" mass="24949">MIRSLTLAAATPARRYAGTPVARSVPLALRPLISAPRWASTTPTTATAATTTSTLTTAATSSASIANETTAAASAAPSTALPTSASTDAAPTTPPKPTNKLELSDAEQAALDAERKAATDAQFHGSHHWVYERALSVALLPTIGYAIVVGADPVNDMILASTLVAHMHLGLDQVVTDYVPVRRYPRGGKAANWALRGFTLLVLYGCWRINTQDVGMAESFRRVWRAREEREIVEA</sequence>
<feature type="compositionally biased region" description="Low complexity" evidence="13">
    <location>
        <begin position="73"/>
        <end position="91"/>
    </location>
</feature>
<dbReference type="Proteomes" id="UP000054350">
    <property type="component" value="Unassembled WGS sequence"/>
</dbReference>
<name>A0A0L0SWE8_ALLM3</name>
<dbReference type="STRING" id="578462.A0A0L0SWE8"/>
<dbReference type="CDD" id="cd03496">
    <property type="entry name" value="SQR_TypeC_CybS"/>
    <property type="match status" value="1"/>
</dbReference>
<evidence type="ECO:0000256" key="7">
    <source>
        <dbReference type="ARBA" id="ARBA00022989"/>
    </source>
</evidence>
<evidence type="ECO:0000256" key="1">
    <source>
        <dbReference type="ARBA" id="ARBA00004448"/>
    </source>
</evidence>
<keyword evidence="8 12" id="KW-0496">Mitochondrion</keyword>
<accession>A0A0L0SWE8</accession>
<dbReference type="InterPro" id="IPR007992">
    <property type="entry name" value="CybS"/>
</dbReference>
<reference evidence="14 15" key="1">
    <citation type="submission" date="2009-11" db="EMBL/GenBank/DDBJ databases">
        <title>Annotation of Allomyces macrogynus ATCC 38327.</title>
        <authorList>
            <consortium name="The Broad Institute Genome Sequencing Platform"/>
            <person name="Russ C."/>
            <person name="Cuomo C."/>
            <person name="Burger G."/>
            <person name="Gray M.W."/>
            <person name="Holland P.W.H."/>
            <person name="King N."/>
            <person name="Lang F.B.F."/>
            <person name="Roger A.J."/>
            <person name="Ruiz-Trillo I."/>
            <person name="Young S.K."/>
            <person name="Zeng Q."/>
            <person name="Gargeya S."/>
            <person name="Fitzgerald M."/>
            <person name="Haas B."/>
            <person name="Abouelleil A."/>
            <person name="Alvarado L."/>
            <person name="Arachchi H.M."/>
            <person name="Berlin A."/>
            <person name="Chapman S.B."/>
            <person name="Gearin G."/>
            <person name="Goldberg J."/>
            <person name="Griggs A."/>
            <person name="Gujja S."/>
            <person name="Hansen M."/>
            <person name="Heiman D."/>
            <person name="Howarth C."/>
            <person name="Larimer J."/>
            <person name="Lui A."/>
            <person name="MacDonald P.J.P."/>
            <person name="McCowen C."/>
            <person name="Montmayeur A."/>
            <person name="Murphy C."/>
            <person name="Neiman D."/>
            <person name="Pearson M."/>
            <person name="Priest M."/>
            <person name="Roberts A."/>
            <person name="Saif S."/>
            <person name="Shea T."/>
            <person name="Sisk P."/>
            <person name="Stolte C."/>
            <person name="Sykes S."/>
            <person name="Wortman J."/>
            <person name="Nusbaum C."/>
            <person name="Birren B."/>
        </authorList>
    </citation>
    <scope>NUCLEOTIDE SEQUENCE [LARGE SCALE GENOMIC DNA]</scope>
    <source>
        <strain evidence="14 15">ATCC 38327</strain>
    </source>
</reference>
<evidence type="ECO:0000256" key="11">
    <source>
        <dbReference type="PIRSR" id="PIRSR607992-2"/>
    </source>
</evidence>
<evidence type="ECO:0000256" key="9">
    <source>
        <dbReference type="ARBA" id="ARBA00023136"/>
    </source>
</evidence>
<feature type="binding site" description="axial binding residue" evidence="11">
    <location>
        <position position="166"/>
    </location>
    <ligand>
        <name>heme b</name>
        <dbReference type="ChEBI" id="CHEBI:60344"/>
        <note>ligand shared with SDHC</note>
    </ligand>
    <ligandPart>
        <name>Fe</name>
        <dbReference type="ChEBI" id="CHEBI:18248"/>
    </ligandPart>
</feature>
<dbReference type="GO" id="GO:0005743">
    <property type="term" value="C:mitochondrial inner membrane"/>
    <property type="evidence" value="ECO:0007669"/>
    <property type="project" value="UniProtKB-SubCell"/>
</dbReference>
<organism evidence="14 15">
    <name type="scientific">Allomyces macrogynus (strain ATCC 38327)</name>
    <name type="common">Allomyces javanicus var. macrogynus</name>
    <dbReference type="NCBI Taxonomy" id="578462"/>
    <lineage>
        <taxon>Eukaryota</taxon>
        <taxon>Fungi</taxon>
        <taxon>Fungi incertae sedis</taxon>
        <taxon>Blastocladiomycota</taxon>
        <taxon>Blastocladiomycetes</taxon>
        <taxon>Blastocladiales</taxon>
        <taxon>Blastocladiaceae</taxon>
        <taxon>Allomyces</taxon>
    </lineage>
</organism>
<keyword evidence="11" id="KW-0408">Iron</keyword>
<dbReference type="OMA" id="PVNDMIL"/>
<keyword evidence="6 12" id="KW-0809">Transit peptide</keyword>